<proteinExistence type="predicted"/>
<dbReference type="Proteomes" id="UP001231166">
    <property type="component" value="Chromosome"/>
</dbReference>
<feature type="region of interest" description="Disordered" evidence="1">
    <location>
        <begin position="22"/>
        <end position="44"/>
    </location>
</feature>
<sequence length="44" mass="4702">MMVVALLVTVDEHVTVAEPICRVRDQGESGESGDRAGTDDTARD</sequence>
<reference evidence="2" key="1">
    <citation type="submission" date="2023-07" db="EMBL/GenBank/DDBJ databases">
        <title>Genomic analysis of Rhodococcus opacus VOC-14 with glycol ethers degradation activity.</title>
        <authorList>
            <person name="Narkevich D.A."/>
            <person name="Hlushen A.M."/>
            <person name="Akhremchuk A.E."/>
            <person name="Sikolenko M.A."/>
            <person name="Valentovich L.N."/>
        </authorList>
    </citation>
    <scope>NUCLEOTIDE SEQUENCE</scope>
    <source>
        <strain evidence="2">VOC-14</strain>
    </source>
</reference>
<dbReference type="EMBL" id="CP130953">
    <property type="protein sequence ID" value="WLF44219.1"/>
    <property type="molecule type" value="Genomic_DNA"/>
</dbReference>
<accession>A0AAX3Y6V1</accession>
<protein>
    <submittedName>
        <fullName evidence="2">Uncharacterized protein</fullName>
    </submittedName>
</protein>
<organism evidence="2 3">
    <name type="scientific">Rhodococcus opacus</name>
    <name type="common">Nocardia opaca</name>
    <dbReference type="NCBI Taxonomy" id="37919"/>
    <lineage>
        <taxon>Bacteria</taxon>
        <taxon>Bacillati</taxon>
        <taxon>Actinomycetota</taxon>
        <taxon>Actinomycetes</taxon>
        <taxon>Mycobacteriales</taxon>
        <taxon>Nocardiaceae</taxon>
        <taxon>Rhodococcus</taxon>
    </lineage>
</organism>
<dbReference type="RefSeq" id="WP_269207242.1">
    <property type="nucleotide sequence ID" value="NZ_CP009111.1"/>
</dbReference>
<evidence type="ECO:0000256" key="1">
    <source>
        <dbReference type="SAM" id="MobiDB-lite"/>
    </source>
</evidence>
<evidence type="ECO:0000313" key="2">
    <source>
        <dbReference type="EMBL" id="WLF44219.1"/>
    </source>
</evidence>
<evidence type="ECO:0000313" key="3">
    <source>
        <dbReference type="Proteomes" id="UP001231166"/>
    </source>
</evidence>
<dbReference type="AlphaFoldDB" id="A0AAX3Y6V1"/>
<name>A0AAX3Y6V1_RHOOP</name>
<gene>
    <name evidence="2" type="ORF">Q5707_19715</name>
</gene>